<dbReference type="InterPro" id="IPR002931">
    <property type="entry name" value="Transglutaminase-like"/>
</dbReference>
<dbReference type="Gene3D" id="3.10.620.30">
    <property type="match status" value="1"/>
</dbReference>
<feature type="region of interest" description="Disordered" evidence="1">
    <location>
        <begin position="617"/>
        <end position="664"/>
    </location>
</feature>
<dbReference type="Pfam" id="PF09899">
    <property type="entry name" value="DUF2126"/>
    <property type="match status" value="1"/>
</dbReference>
<feature type="compositionally biased region" description="Pro residues" evidence="1">
    <location>
        <begin position="1147"/>
        <end position="1157"/>
    </location>
</feature>
<dbReference type="PANTHER" id="PTHR33490">
    <property type="entry name" value="BLR5614 PROTEIN-RELATED"/>
    <property type="match status" value="1"/>
</dbReference>
<dbReference type="Pfam" id="PF01841">
    <property type="entry name" value="Transglut_core"/>
    <property type="match status" value="1"/>
</dbReference>
<dbReference type="InterPro" id="IPR038765">
    <property type="entry name" value="Papain-like_cys_pep_sf"/>
</dbReference>
<dbReference type="SUPFAM" id="SSF54001">
    <property type="entry name" value="Cysteine proteinases"/>
    <property type="match status" value="1"/>
</dbReference>
<dbReference type="Proteomes" id="UP000326837">
    <property type="component" value="Chromosome"/>
</dbReference>
<sequence length="1168" mass="131354">MPIRVALHHRTEYRYDELVEFGPQIVRLRPAPHCRTPITAYSLWIEPSGHFLNWQQDPYGNFQARIVHPKPSDHVSVEVALTAEMTVINPFDFFLEDDATEFPFSYGPDMLKDLMPFLHVAPAMEGSPLAEYVRKIDRCKRRTIDFLVEVNSQLQRDISYTIRMEPGVQTCDETLQKRSGSCRDSAWLLVNVLRRCGLAARFVSGYLIQLTPDIKSLDGPSGAEHDFTDLHAWTEVFLPGAGWIGLDPTSGLMCGEGHIPLACTPDPVGAAPISFSATAAASDFKFHMEVTRIHEDPRVTRPYSDEQWEAVNELGKEVDRHLAAGDVRLTMGGEPTFVSIDDMEGAEWKTAAMGPNKRRLAGDLLTRMKHRFAPGGMLHLGQGKWYPGEPLPRWSLKCYWRRDGEPIWRDESLFADPTKKGEQTVDDARRFGQALAERLGVKPQHVIDGFEDVFYYAWKERRLPANVTLRDSKLENAEDRARLAKVFEQGITSPVGCALPIRRVWWADQPYWESGEWVVRSDEMFLLPGDSPMGFRLPIQSLLWAKRPAIESYGYATEPFAERFPLPQYQRMREDIAARAGVGAQTLQPAWSGGGSWGSGPEGAFFGDYSGNIVDGFSGNGGPHAGNGQANGNGDGSGAPWLQNGNNDFQGQPGSAPAGGQQSDPSWMVRTALCVEPRDGVIHIFMPPLDRLEDYLELVTAIEDTAAQFGTPVVLEGYEPPHDHRINHFKVTPDPGVIEVNVQPAENWDELVAITSGVYEDARYSRLGTEKFDLDGTHTGTGGGNHVVLGGATPADSPFLRRPDVLRSLLAYWHNHPSLSYLFSGSFIGPTSQAPRVDEGRRDARYELQIAMEQIRDRHNYPSWMVDRVFRNLLVDGTGNTHRAEFCIDKLFSPDSSTGRLGLVEFRAFEMPPHWRMSMAQQLLLRCLVARFWEKPYSAKLVDWDTSLHDRFMLPQFARQDFNDIVDETRQAGFAMEKAWFEAHFEFRFPRMGEFSQAGMRVELRKAIEPWYVLGEEATGSGTSRYVDSSLERLQVLVQGMTNTRHYMTCNGRKVPLHPTGTEGEYVAGVRYRAWQPPSCLHPTIPVDTPLAFDLVDGWMNRSLGGCTYHVGHPGGLNPELFPINAFEAESRRYARFFKMGHSGGPITPPQEEPNPDFPLTLDLRRNR</sequence>
<dbReference type="InterPro" id="IPR018667">
    <property type="entry name" value="DUF2126"/>
</dbReference>
<dbReference type="RefSeq" id="WP_152098311.1">
    <property type="nucleotide sequence ID" value="NZ_AP021861.1"/>
</dbReference>
<feature type="compositionally biased region" description="Gly residues" evidence="1">
    <location>
        <begin position="618"/>
        <end position="637"/>
    </location>
</feature>
<evidence type="ECO:0000259" key="2">
    <source>
        <dbReference type="SMART" id="SM00460"/>
    </source>
</evidence>
<dbReference type="AlphaFoldDB" id="A0A5K7X6H6"/>
<organism evidence="3 4">
    <name type="scientific">Lacipirellula parvula</name>
    <dbReference type="NCBI Taxonomy" id="2650471"/>
    <lineage>
        <taxon>Bacteria</taxon>
        <taxon>Pseudomonadati</taxon>
        <taxon>Planctomycetota</taxon>
        <taxon>Planctomycetia</taxon>
        <taxon>Pirellulales</taxon>
        <taxon>Lacipirellulaceae</taxon>
        <taxon>Lacipirellula</taxon>
    </lineage>
</organism>
<dbReference type="SMART" id="SM00460">
    <property type="entry name" value="TGc"/>
    <property type="match status" value="1"/>
</dbReference>
<evidence type="ECO:0000313" key="3">
    <source>
        <dbReference type="EMBL" id="BBO32324.1"/>
    </source>
</evidence>
<accession>A0A5K7X6H6</accession>
<protein>
    <submittedName>
        <fullName evidence="3">Large protein containing transglutaminase-like domain</fullName>
    </submittedName>
</protein>
<feature type="region of interest" description="Disordered" evidence="1">
    <location>
        <begin position="1142"/>
        <end position="1168"/>
    </location>
</feature>
<dbReference type="Pfam" id="PF08379">
    <property type="entry name" value="Bact_transglu_N"/>
    <property type="match status" value="1"/>
</dbReference>
<reference evidence="4" key="1">
    <citation type="submission" date="2019-10" db="EMBL/GenBank/DDBJ databases">
        <title>Lacipirellula parvula gen. nov., sp. nov., representing a lineage of planctomycetes widespread in freshwater anoxic habitats, and description of the family Lacipirellulaceae.</title>
        <authorList>
            <person name="Dedysh S.N."/>
            <person name="Kulichevskaya I.S."/>
            <person name="Beletsky A.V."/>
            <person name="Rakitin A.L."/>
            <person name="Mardanov A.V."/>
            <person name="Ivanova A.A."/>
            <person name="Saltykova V.X."/>
            <person name="Rijpstra W.I.C."/>
            <person name="Sinninghe Damste J.S."/>
            <person name="Ravin N.V."/>
        </authorList>
    </citation>
    <scope>NUCLEOTIDE SEQUENCE [LARGE SCALE GENOMIC DNA]</scope>
    <source>
        <strain evidence="4">PX69</strain>
    </source>
</reference>
<feature type="compositionally biased region" description="Low complexity" evidence="1">
    <location>
        <begin position="650"/>
        <end position="663"/>
    </location>
</feature>
<dbReference type="EMBL" id="AP021861">
    <property type="protein sequence ID" value="BBO32324.1"/>
    <property type="molecule type" value="Genomic_DNA"/>
</dbReference>
<evidence type="ECO:0000256" key="1">
    <source>
        <dbReference type="SAM" id="MobiDB-lite"/>
    </source>
</evidence>
<proteinExistence type="predicted"/>
<dbReference type="PANTHER" id="PTHR33490:SF1">
    <property type="entry name" value="SLL1233 PROTEIN"/>
    <property type="match status" value="1"/>
</dbReference>
<dbReference type="KEGG" id="lpav:PLANPX_1936"/>
<dbReference type="InterPro" id="IPR013589">
    <property type="entry name" value="Bac_transglu_N"/>
</dbReference>
<feature type="domain" description="Transglutaminase-like" evidence="2">
    <location>
        <begin position="174"/>
        <end position="250"/>
    </location>
</feature>
<gene>
    <name evidence="3" type="ORF">PLANPX_1936</name>
</gene>
<evidence type="ECO:0000313" key="4">
    <source>
        <dbReference type="Proteomes" id="UP000326837"/>
    </source>
</evidence>
<keyword evidence="4" id="KW-1185">Reference proteome</keyword>
<name>A0A5K7X6H6_9BACT</name>